<evidence type="ECO:0000313" key="7">
    <source>
        <dbReference type="Proteomes" id="UP001388673"/>
    </source>
</evidence>
<feature type="domain" description="CHY-type" evidence="5">
    <location>
        <begin position="61"/>
        <end position="137"/>
    </location>
</feature>
<name>A0AAW0Z1Z3_9TREE</name>
<dbReference type="GO" id="GO:0008270">
    <property type="term" value="F:zinc ion binding"/>
    <property type="evidence" value="ECO:0007669"/>
    <property type="project" value="UniProtKB-KW"/>
</dbReference>
<dbReference type="GO" id="GO:0045041">
    <property type="term" value="P:protein import into mitochondrial intermembrane space"/>
    <property type="evidence" value="ECO:0007669"/>
    <property type="project" value="TreeGrafter"/>
</dbReference>
<organism evidence="6 7">
    <name type="scientific">Kwoniella newhampshirensis</name>
    <dbReference type="NCBI Taxonomy" id="1651941"/>
    <lineage>
        <taxon>Eukaryota</taxon>
        <taxon>Fungi</taxon>
        <taxon>Dikarya</taxon>
        <taxon>Basidiomycota</taxon>
        <taxon>Agaricomycotina</taxon>
        <taxon>Tremellomycetes</taxon>
        <taxon>Tremellales</taxon>
        <taxon>Cryptococcaceae</taxon>
        <taxon>Kwoniella</taxon>
    </lineage>
</organism>
<dbReference type="EMBL" id="JBCAWK010000003">
    <property type="protein sequence ID" value="KAK8864123.1"/>
    <property type="molecule type" value="Genomic_DNA"/>
</dbReference>
<protein>
    <recommendedName>
        <fullName evidence="5">CHY-type domain-containing protein</fullName>
    </recommendedName>
</protein>
<dbReference type="PANTHER" id="PTHR28082:SF2">
    <property type="entry name" value="CHY-TYPE DOMAIN-CONTAINING PROTEIN"/>
    <property type="match status" value="1"/>
</dbReference>
<comment type="caution">
    <text evidence="6">The sequence shown here is derived from an EMBL/GenBank/DDBJ whole genome shotgun (WGS) entry which is preliminary data.</text>
</comment>
<dbReference type="SUPFAM" id="SSF161219">
    <property type="entry name" value="CHY zinc finger-like"/>
    <property type="match status" value="1"/>
</dbReference>
<dbReference type="PROSITE" id="PS51266">
    <property type="entry name" value="ZF_CHY"/>
    <property type="match status" value="1"/>
</dbReference>
<dbReference type="InterPro" id="IPR008913">
    <property type="entry name" value="Znf_CHY"/>
</dbReference>
<evidence type="ECO:0000256" key="3">
    <source>
        <dbReference type="ARBA" id="ARBA00022833"/>
    </source>
</evidence>
<dbReference type="Pfam" id="PF05495">
    <property type="entry name" value="zf-CHY"/>
    <property type="match status" value="1"/>
</dbReference>
<evidence type="ECO:0000256" key="1">
    <source>
        <dbReference type="ARBA" id="ARBA00022723"/>
    </source>
</evidence>
<keyword evidence="3" id="KW-0862">Zinc</keyword>
<sequence length="203" mass="23027">MCDHLRSPTTSLPPPIVLAPSARVLSSLTDLSTSLHRHSIWDLALLLRDAISNSCFTFCARYPSTPPSKHILNAQVSIRAPCCKKFFDCPQCHAETQDHNLRKTLEMVFMCKKCKKAFRKDMSEYEEADEYCPHCDNQYVIEAKEPKAMVGVEGEDARVDNRMLKDDRMKDDPARSLFATKDVSDKVDQSLYELLKGRQAAAQ</sequence>
<gene>
    <name evidence="6" type="ORF">IAR55_001369</name>
</gene>
<evidence type="ECO:0000313" key="6">
    <source>
        <dbReference type="EMBL" id="KAK8864123.1"/>
    </source>
</evidence>
<keyword evidence="1" id="KW-0479">Metal-binding</keyword>
<dbReference type="PANTHER" id="PTHR28082">
    <property type="entry name" value="ZINC FINGER PROTEIN"/>
    <property type="match status" value="1"/>
</dbReference>
<evidence type="ECO:0000256" key="2">
    <source>
        <dbReference type="ARBA" id="ARBA00022771"/>
    </source>
</evidence>
<dbReference type="KEGG" id="kne:92178628"/>
<proteinExistence type="predicted"/>
<keyword evidence="7" id="KW-1185">Reference proteome</keyword>
<evidence type="ECO:0000256" key="4">
    <source>
        <dbReference type="PROSITE-ProRule" id="PRU00601"/>
    </source>
</evidence>
<dbReference type="Proteomes" id="UP001388673">
    <property type="component" value="Unassembled WGS sequence"/>
</dbReference>
<dbReference type="AlphaFoldDB" id="A0AAW0Z1Z3"/>
<dbReference type="InterPro" id="IPR037274">
    <property type="entry name" value="Znf_CHY_sf"/>
</dbReference>
<accession>A0AAW0Z1Z3</accession>
<dbReference type="InterPro" id="IPR052604">
    <property type="entry name" value="Mito_Tim_assembly_helper"/>
</dbReference>
<keyword evidence="2 4" id="KW-0863">Zinc-finger</keyword>
<reference evidence="6 7" key="1">
    <citation type="journal article" date="2024" name="bioRxiv">
        <title>Comparative genomics of Cryptococcus and Kwoniella reveals pathogenesis evolution and contrasting karyotype dynamics via intercentromeric recombination or chromosome fusion.</title>
        <authorList>
            <person name="Coelho M.A."/>
            <person name="David-Palma M."/>
            <person name="Shea T."/>
            <person name="Bowers K."/>
            <person name="McGinley-Smith S."/>
            <person name="Mohammad A.W."/>
            <person name="Gnirke A."/>
            <person name="Yurkov A.M."/>
            <person name="Nowrousian M."/>
            <person name="Sun S."/>
            <person name="Cuomo C.A."/>
            <person name="Heitman J."/>
        </authorList>
    </citation>
    <scope>NUCLEOTIDE SEQUENCE [LARGE SCALE GENOMIC DNA]</scope>
    <source>
        <strain evidence="6 7">CBS 13917</strain>
    </source>
</reference>
<dbReference type="GeneID" id="92178628"/>
<evidence type="ECO:0000259" key="5">
    <source>
        <dbReference type="PROSITE" id="PS51266"/>
    </source>
</evidence>
<dbReference type="GO" id="GO:0005758">
    <property type="term" value="C:mitochondrial intermembrane space"/>
    <property type="evidence" value="ECO:0007669"/>
    <property type="project" value="TreeGrafter"/>
</dbReference>
<dbReference type="RefSeq" id="XP_066804419.1">
    <property type="nucleotide sequence ID" value="XM_066944496.1"/>
</dbReference>